<keyword evidence="1" id="KW-0472">Membrane</keyword>
<dbReference type="EMBL" id="FOCF01000005">
    <property type="protein sequence ID" value="SEN24950.1"/>
    <property type="molecule type" value="Genomic_DNA"/>
</dbReference>
<proteinExistence type="predicted"/>
<dbReference type="AlphaFoldDB" id="A0A1H8EZY6"/>
<dbReference type="STRING" id="1166340.SAMN05192583_2367"/>
<gene>
    <name evidence="2" type="ORF">SAMN05192583_2367</name>
</gene>
<sequence length="241" mass="26535">MIDTGDHLGSADLHAAAGAARRLHQAHAALRADGDVQFLLPPMAPPTPPPAWLVALGRWLRDLLRPVGRGLRWLGSWMPDAPYARALLWSVIAIAVAAMAWAAWNRIREGAWRLPRWRRKAVASDVALEEEWSPDAAPVHAWLQEADALAADGHYAEAAHRLLFRSVEDIARRRPRLVRPALTSRELGAAGAIPAAARTLFADIAALVERSLFGGRGVDREEWLAARDAYTRMTLAEAWRA</sequence>
<organism evidence="2 3">
    <name type="scientific">Sphingomonas gellani</name>
    <dbReference type="NCBI Taxonomy" id="1166340"/>
    <lineage>
        <taxon>Bacteria</taxon>
        <taxon>Pseudomonadati</taxon>
        <taxon>Pseudomonadota</taxon>
        <taxon>Alphaproteobacteria</taxon>
        <taxon>Sphingomonadales</taxon>
        <taxon>Sphingomonadaceae</taxon>
        <taxon>Sphingomonas</taxon>
    </lineage>
</organism>
<keyword evidence="1" id="KW-0812">Transmembrane</keyword>
<evidence type="ECO:0000313" key="2">
    <source>
        <dbReference type="EMBL" id="SEN24950.1"/>
    </source>
</evidence>
<evidence type="ECO:0000313" key="3">
    <source>
        <dbReference type="Proteomes" id="UP000199206"/>
    </source>
</evidence>
<name>A0A1H8EZY6_9SPHN</name>
<evidence type="ECO:0008006" key="4">
    <source>
        <dbReference type="Google" id="ProtNLM"/>
    </source>
</evidence>
<accession>A0A1H8EZY6</accession>
<feature type="transmembrane region" description="Helical" evidence="1">
    <location>
        <begin position="86"/>
        <end position="104"/>
    </location>
</feature>
<keyword evidence="3" id="KW-1185">Reference proteome</keyword>
<keyword evidence="1" id="KW-1133">Transmembrane helix</keyword>
<evidence type="ECO:0000256" key="1">
    <source>
        <dbReference type="SAM" id="Phobius"/>
    </source>
</evidence>
<dbReference type="Proteomes" id="UP000199206">
    <property type="component" value="Unassembled WGS sequence"/>
</dbReference>
<reference evidence="3" key="1">
    <citation type="submission" date="2016-10" db="EMBL/GenBank/DDBJ databases">
        <authorList>
            <person name="Varghese N."/>
            <person name="Submissions S."/>
        </authorList>
    </citation>
    <scope>NUCLEOTIDE SEQUENCE [LARGE SCALE GENOMIC DNA]</scope>
    <source>
        <strain evidence="3">S6-262</strain>
    </source>
</reference>
<protein>
    <recommendedName>
        <fullName evidence="4">DUF4129 domain-containing protein</fullName>
    </recommendedName>
</protein>